<organism evidence="1 2">
    <name type="scientific">Campylobacter lanienae NCTC 13004</name>
    <dbReference type="NCBI Taxonomy" id="1031753"/>
    <lineage>
        <taxon>Bacteria</taxon>
        <taxon>Pseudomonadati</taxon>
        <taxon>Campylobacterota</taxon>
        <taxon>Epsilonproteobacteria</taxon>
        <taxon>Campylobacterales</taxon>
        <taxon>Campylobacteraceae</taxon>
        <taxon>Campylobacter</taxon>
    </lineage>
</organism>
<protein>
    <submittedName>
        <fullName evidence="1">Uncharacterized protein</fullName>
    </submittedName>
</protein>
<gene>
    <name evidence="1" type="ORF">CLAN_0023</name>
</gene>
<dbReference type="EMBL" id="CP015578">
    <property type="protein sequence ID" value="ARQ96807.1"/>
    <property type="molecule type" value="Genomic_DNA"/>
</dbReference>
<dbReference type="KEGG" id="clx:CLAN_0023"/>
<sequence>MIIIGSELISYEPVFLAKFEPKSLSLKSNFILVSDIKQALIANANGVKFIVCDSFKFAKKLQKLADDYLFDSKIALIINSDEELQKAAKKRIDAVIYKSAIRG</sequence>
<reference evidence="2" key="1">
    <citation type="journal article" date="2017" name="Genome Biol. Evol.">
        <title>Comparative Genomic Analysis Identifies a Campylobacter Clade Deficient in Selenium Metabolism.</title>
        <authorList>
            <person name="Miller W.G."/>
            <person name="Yee E."/>
            <person name="Lopes B.S."/>
            <person name="Chapman M.H."/>
            <person name="Huynh S."/>
            <person name="Bono J.L."/>
            <person name="Parker C.T."/>
            <person name="Strachan N.J.C."/>
            <person name="Forbes K.J."/>
        </authorList>
    </citation>
    <scope>NUCLEOTIDE SEQUENCE [LARGE SCALE GENOMIC DNA]</scope>
    <source>
        <strain evidence="2">NCTC 13004</strain>
    </source>
</reference>
<dbReference type="Proteomes" id="UP000202031">
    <property type="component" value="Chromosome"/>
</dbReference>
<name>A0A1X9SKP0_9BACT</name>
<dbReference type="AlphaFoldDB" id="A0A1X9SKP0"/>
<evidence type="ECO:0000313" key="1">
    <source>
        <dbReference type="EMBL" id="ARQ96807.1"/>
    </source>
</evidence>
<dbReference type="GeneID" id="46920498"/>
<evidence type="ECO:0000313" key="2">
    <source>
        <dbReference type="Proteomes" id="UP000202031"/>
    </source>
</evidence>
<accession>A0A1X9SKP0</accession>
<dbReference type="RefSeq" id="WP_096017393.1">
    <property type="nucleotide sequence ID" value="NZ_CP015578.1"/>
</dbReference>
<proteinExistence type="predicted"/>
<reference evidence="2" key="2">
    <citation type="journal article" date="2017" name="Genome Biol. Evol.">
        <title>Comparative genomic analysis identifies a Campylobacter clade deficient in selenium metabolism.</title>
        <authorList>
            <person name="Miller W.G."/>
            <person name="Yee E."/>
            <person name="Lopes B.S."/>
            <person name="Chapman M.H."/>
            <person name="Huynh S."/>
            <person name="Bono J.L."/>
            <person name="Parker C.T."/>
            <person name="Strachan N.J.C."/>
            <person name="Forbes K.J."/>
        </authorList>
    </citation>
    <scope>NUCLEOTIDE SEQUENCE [LARGE SCALE GENOMIC DNA]</scope>
    <source>
        <strain evidence="2">NCTC 13004</strain>
    </source>
</reference>